<evidence type="ECO:0000256" key="2">
    <source>
        <dbReference type="SAM" id="Phobius"/>
    </source>
</evidence>
<dbReference type="EMBL" id="RWIU01000005">
    <property type="protein sequence ID" value="RSK42485.1"/>
    <property type="molecule type" value="Genomic_DNA"/>
</dbReference>
<dbReference type="RefSeq" id="WP_125439615.1">
    <property type="nucleotide sequence ID" value="NZ_RWIU01000005.1"/>
</dbReference>
<keyword evidence="2" id="KW-0812">Transmembrane</keyword>
<feature type="region of interest" description="Disordered" evidence="1">
    <location>
        <begin position="58"/>
        <end position="129"/>
    </location>
</feature>
<evidence type="ECO:0000256" key="1">
    <source>
        <dbReference type="SAM" id="MobiDB-lite"/>
    </source>
</evidence>
<keyword evidence="2" id="KW-1133">Transmembrane helix</keyword>
<proteinExistence type="predicted"/>
<evidence type="ECO:0000313" key="3">
    <source>
        <dbReference type="EMBL" id="RSK42485.1"/>
    </source>
</evidence>
<dbReference type="PANTHER" id="PTHR35792:SF2">
    <property type="entry name" value="GENERAL STRESS PROTEIN"/>
    <property type="match status" value="1"/>
</dbReference>
<evidence type="ECO:0000313" key="4">
    <source>
        <dbReference type="Proteomes" id="UP000270291"/>
    </source>
</evidence>
<dbReference type="InterPro" id="IPR024623">
    <property type="entry name" value="YtxH"/>
</dbReference>
<dbReference type="AlphaFoldDB" id="A0A428K7V9"/>
<dbReference type="Pfam" id="PF12732">
    <property type="entry name" value="YtxH"/>
    <property type="match status" value="1"/>
</dbReference>
<accession>A0A428K7V9</accession>
<feature type="region of interest" description="Disordered" evidence="1">
    <location>
        <begin position="28"/>
        <end position="47"/>
    </location>
</feature>
<name>A0A428K7V9_9BACT</name>
<dbReference type="PANTHER" id="PTHR35792">
    <property type="entry name" value="GENERAL STRESS PROTEIN"/>
    <property type="match status" value="1"/>
</dbReference>
<comment type="caution">
    <text evidence="3">The sequence shown here is derived from an EMBL/GenBank/DDBJ whole genome shotgun (WGS) entry which is preliminary data.</text>
</comment>
<feature type="compositionally biased region" description="Basic and acidic residues" evidence="1">
    <location>
        <begin position="72"/>
        <end position="82"/>
    </location>
</feature>
<keyword evidence="4" id="KW-1185">Reference proteome</keyword>
<dbReference type="InterPro" id="IPR052928">
    <property type="entry name" value="Desiccation-related_membrane"/>
</dbReference>
<dbReference type="OrthoDB" id="894320at2"/>
<feature type="transmembrane region" description="Helical" evidence="2">
    <location>
        <begin position="9"/>
        <end position="28"/>
    </location>
</feature>
<protein>
    <submittedName>
        <fullName evidence="3">YtxH domain-containing protein</fullName>
    </submittedName>
</protein>
<dbReference type="Proteomes" id="UP000270291">
    <property type="component" value="Unassembled WGS sequence"/>
</dbReference>
<keyword evidence="2" id="KW-0472">Membrane</keyword>
<organism evidence="3 4">
    <name type="scientific">Hymenobacter perfusus</name>
    <dbReference type="NCBI Taxonomy" id="1236770"/>
    <lineage>
        <taxon>Bacteria</taxon>
        <taxon>Pseudomonadati</taxon>
        <taxon>Bacteroidota</taxon>
        <taxon>Cytophagia</taxon>
        <taxon>Cytophagales</taxon>
        <taxon>Hymenobacteraceae</taxon>
        <taxon>Hymenobacter</taxon>
    </lineage>
</organism>
<gene>
    <name evidence="3" type="ORF">EI293_16380</name>
</gene>
<sequence length="129" mass="13438">MQDDTKGKVILSLLVGATAGIVAGLLLAPETGDETRSGLKKSASKLSDDLNKLFQEGKSRLASLKDQAPADSEQHTTDRASADDLLSSMNQPAAGPANGTATDNDTQENDSDYDGIGGDTRHFPGYKAS</sequence>
<reference evidence="3 4" key="1">
    <citation type="submission" date="2018-12" db="EMBL/GenBank/DDBJ databases">
        <authorList>
            <person name="Feng G."/>
            <person name="Zhu H."/>
        </authorList>
    </citation>
    <scope>NUCLEOTIDE SEQUENCE [LARGE SCALE GENOMIC DNA]</scope>
    <source>
        <strain evidence="3 4">LMG 26000</strain>
    </source>
</reference>